<organism evidence="2 3">
    <name type="scientific">Alloacidobacterium dinghuense</name>
    <dbReference type="NCBI Taxonomy" id="2763107"/>
    <lineage>
        <taxon>Bacteria</taxon>
        <taxon>Pseudomonadati</taxon>
        <taxon>Acidobacteriota</taxon>
        <taxon>Terriglobia</taxon>
        <taxon>Terriglobales</taxon>
        <taxon>Acidobacteriaceae</taxon>
        <taxon>Alloacidobacterium</taxon>
    </lineage>
</organism>
<reference evidence="2 3" key="1">
    <citation type="submission" date="2020-08" db="EMBL/GenBank/DDBJ databases">
        <title>Edaphobacter telluris sp. nov. and Acidobacterium dinghuensis sp. nov., two acidobacteria isolated from forest soil.</title>
        <authorList>
            <person name="Fu J."/>
            <person name="Qiu L."/>
        </authorList>
    </citation>
    <scope>NUCLEOTIDE SEQUENCE [LARGE SCALE GENOMIC DNA]</scope>
    <source>
        <strain evidence="2">4Y35</strain>
    </source>
</reference>
<keyword evidence="1" id="KW-0472">Membrane</keyword>
<feature type="transmembrane region" description="Helical" evidence="1">
    <location>
        <begin position="421"/>
        <end position="440"/>
    </location>
</feature>
<keyword evidence="2" id="KW-0436">Ligase</keyword>
<feature type="transmembrane region" description="Helical" evidence="1">
    <location>
        <begin position="32"/>
        <end position="53"/>
    </location>
</feature>
<dbReference type="AlphaFoldDB" id="A0A7G8BLS1"/>
<feature type="transmembrane region" description="Helical" evidence="1">
    <location>
        <begin position="73"/>
        <end position="89"/>
    </location>
</feature>
<gene>
    <name evidence="2" type="ORF">H7849_05960</name>
</gene>
<evidence type="ECO:0000313" key="3">
    <source>
        <dbReference type="Proteomes" id="UP000515312"/>
    </source>
</evidence>
<keyword evidence="3" id="KW-1185">Reference proteome</keyword>
<feature type="transmembrane region" description="Helical" evidence="1">
    <location>
        <begin position="101"/>
        <end position="121"/>
    </location>
</feature>
<dbReference type="InterPro" id="IPR051533">
    <property type="entry name" value="WaaL-like"/>
</dbReference>
<sequence>MPPNVASIIFWIGIFGLFLLDRRGKTPASKALWIPTAWLFFCSSRSLSLWLGVGASDTSQASVYLEGSPVDRAVFMALEIAALIVVISRRQRVGPILRNNWAIWLFFSYAAFSIFWSDYPLVTFKHWIKGIGDVMMVLIVLTEANVSDAIKHLFTRLGFVLVPLSLLFIRYLPQLGRVLNKSWLMEPVGVATQKNGLGELCDFIGIAFLWRFRSAYIDRKDPNRKRRLLALGTVLAMIVWLLWICDSMTSICALSMASAVMLLSTTPVFRRRPASVHLLAAGVIACTVYALFFQSSGTLIQGLGRNPTLTGRTEAWPILLRFVNNRLVGVGYESFWLGSRLERVWAEPLFSGFQINEAHNGYVEILLTLGWIGEALLGILIATGYRNAIGVYRRDPDIGSLRLAFLLATVITGFTEGAFRMMGPPWIVLLLATIAPVYAVRKSGSNSRVGSQGPWLAQETDAVREEVPVGSYSVALSQRAGRG</sequence>
<dbReference type="RefSeq" id="WP_186744962.1">
    <property type="nucleotide sequence ID" value="NZ_CP060394.1"/>
</dbReference>
<proteinExistence type="predicted"/>
<feature type="transmembrane region" description="Helical" evidence="1">
    <location>
        <begin position="250"/>
        <end position="269"/>
    </location>
</feature>
<feature type="transmembrane region" description="Helical" evidence="1">
    <location>
        <begin position="397"/>
        <end position="415"/>
    </location>
</feature>
<accession>A0A7G8BLS1</accession>
<dbReference type="EMBL" id="CP060394">
    <property type="protein sequence ID" value="QNI33491.1"/>
    <property type="molecule type" value="Genomic_DNA"/>
</dbReference>
<feature type="transmembrane region" description="Helical" evidence="1">
    <location>
        <begin position="153"/>
        <end position="172"/>
    </location>
</feature>
<feature type="transmembrane region" description="Helical" evidence="1">
    <location>
        <begin position="365"/>
        <end position="385"/>
    </location>
</feature>
<feature type="transmembrane region" description="Helical" evidence="1">
    <location>
        <begin position="5"/>
        <end position="20"/>
    </location>
</feature>
<dbReference type="KEGG" id="adin:H7849_05960"/>
<dbReference type="Proteomes" id="UP000515312">
    <property type="component" value="Chromosome"/>
</dbReference>
<feature type="transmembrane region" description="Helical" evidence="1">
    <location>
        <begin position="228"/>
        <end position="244"/>
    </location>
</feature>
<keyword evidence="1" id="KW-0812">Transmembrane</keyword>
<protein>
    <submittedName>
        <fullName evidence="2">O-antigen ligase family protein</fullName>
    </submittedName>
</protein>
<dbReference type="PANTHER" id="PTHR37422">
    <property type="entry name" value="TEICHURONIC ACID BIOSYNTHESIS PROTEIN TUAE"/>
    <property type="match status" value="1"/>
</dbReference>
<feature type="transmembrane region" description="Helical" evidence="1">
    <location>
        <begin position="276"/>
        <end position="293"/>
    </location>
</feature>
<evidence type="ECO:0000313" key="2">
    <source>
        <dbReference type="EMBL" id="QNI33491.1"/>
    </source>
</evidence>
<keyword evidence="1" id="KW-1133">Transmembrane helix</keyword>
<dbReference type="GO" id="GO:0016874">
    <property type="term" value="F:ligase activity"/>
    <property type="evidence" value="ECO:0007669"/>
    <property type="project" value="UniProtKB-KW"/>
</dbReference>
<name>A0A7G8BLS1_9BACT</name>
<evidence type="ECO:0000256" key="1">
    <source>
        <dbReference type="SAM" id="Phobius"/>
    </source>
</evidence>
<dbReference type="PANTHER" id="PTHR37422:SF17">
    <property type="entry name" value="O-ANTIGEN LIGASE"/>
    <property type="match status" value="1"/>
</dbReference>